<evidence type="ECO:0000313" key="2">
    <source>
        <dbReference type="Proteomes" id="UP000093501"/>
    </source>
</evidence>
<dbReference type="InterPro" id="IPR019639">
    <property type="entry name" value="DUF2505"/>
</dbReference>
<dbReference type="Proteomes" id="UP000093501">
    <property type="component" value="Unassembled WGS sequence"/>
</dbReference>
<gene>
    <name evidence="1" type="ORF">BCR15_06575</name>
</gene>
<sequence>MDFAYTHQYPAEPAAVVALLRNREFIDDVARHAGAITHEVSIEPDATRLEMKLPVPGSLTAFVGQAVSLTQVFRFGAPAADGSVRGTVDVDVPGLPIDVNADALLTPEGATTRGSYTGDLRVRIPLVGKKVESNIEPFIREAFAGLERRAAEWLGR</sequence>
<evidence type="ECO:0000313" key="1">
    <source>
        <dbReference type="EMBL" id="OCL32957.1"/>
    </source>
</evidence>
<dbReference type="EMBL" id="MBQD01000023">
    <property type="protein sequence ID" value="OCL32957.1"/>
    <property type="molecule type" value="Genomic_DNA"/>
</dbReference>
<proteinExistence type="predicted"/>
<keyword evidence="2" id="KW-1185">Reference proteome</keyword>
<dbReference type="Pfam" id="PF10698">
    <property type="entry name" value="DUF2505"/>
    <property type="match status" value="1"/>
</dbReference>
<evidence type="ECO:0008006" key="3">
    <source>
        <dbReference type="Google" id="ProtNLM"/>
    </source>
</evidence>
<accession>A0A1C0AK61</accession>
<comment type="caution">
    <text evidence="1">The sequence shown here is derived from an EMBL/GenBank/DDBJ whole genome shotgun (WGS) entry which is preliminary data.</text>
</comment>
<dbReference type="AlphaFoldDB" id="A0A1C0AK61"/>
<organism evidence="1 2">
    <name type="scientific">Tessaracoccus lapidicaptus</name>
    <dbReference type="NCBI Taxonomy" id="1427523"/>
    <lineage>
        <taxon>Bacteria</taxon>
        <taxon>Bacillati</taxon>
        <taxon>Actinomycetota</taxon>
        <taxon>Actinomycetes</taxon>
        <taxon>Propionibacteriales</taxon>
        <taxon>Propionibacteriaceae</taxon>
        <taxon>Tessaracoccus</taxon>
    </lineage>
</organism>
<protein>
    <recommendedName>
        <fullName evidence="3">DUF2505 domain-containing protein</fullName>
    </recommendedName>
</protein>
<dbReference type="RefSeq" id="WP_068752064.1">
    <property type="nucleotide sequence ID" value="NZ_LR214441.1"/>
</dbReference>
<reference evidence="2" key="1">
    <citation type="submission" date="2016-07" db="EMBL/GenBank/DDBJ databases">
        <authorList>
            <person name="Florea S."/>
            <person name="Webb J.S."/>
            <person name="Jaromczyk J."/>
            <person name="Schardl C.L."/>
        </authorList>
    </citation>
    <scope>NUCLEOTIDE SEQUENCE [LARGE SCALE GENOMIC DNA]</scope>
    <source>
        <strain evidence="2">IPBSL-7</strain>
    </source>
</reference>
<name>A0A1C0AK61_9ACTN</name>